<reference evidence="1" key="1">
    <citation type="submission" date="2023-07" db="EMBL/GenBank/DDBJ databases">
        <title>Black Yeasts Isolated from many extreme environments.</title>
        <authorList>
            <person name="Coleine C."/>
            <person name="Stajich J.E."/>
            <person name="Selbmann L."/>
        </authorList>
    </citation>
    <scope>NUCLEOTIDE SEQUENCE</scope>
    <source>
        <strain evidence="1">CCFEE 5714</strain>
    </source>
</reference>
<sequence>MALQPNSMTRSSSSDSSALSNIMVTGVAEDDSVSDQASASTPQTSLNDNASLQSAKGAFDTLDVIQEETGRRPKRARSNVSTYNVKELFDAQQQPGSSRNVSGLTGRTLVDQDALRGDKDDKDVEEMEWEATNTTQRRSPRSAAKMHRRPSVKDRMKKAASKVGSVLGKRSREVMEAGKRKFGMSEVEESPKASKVLKELDMGTKGVLDEMDLSDDEYDTPPPRPVKRAKTTGKAPAEELTVPTAPPLKITSGRQAKKWQKEGLFVGQDADADPTQKGGRKKLQKKRPGSSGSDDAEVSGASKRRPLMPLPMFDYLDKSRDFIIPFDIYAPSFVKGDEKPKDWFKLNRNRIIGEAKDLWEKAEKLPASACVCQPPAPGEKGCEDDCLNRVMQYECNEDNCNLEAGECSNRAFAELASRTKKGGSFDCGVEVIKAGNRGFGVRSCRTFSPGQIIMEYTGEIISETESQRRVKEEYKDKQNYYLMELERGLIIDGTKGSMARFVNHSCAPNCEVRMMKVNGTPRMAVFAGDNGIMTGDELTYDYNFDSLGIPQACYCGAATCRGYLIKRLNAAEQKKQAREEMERKRKAAEEAQKNAESEARKKRLQNDRGSGWRGWVAVDDPETKERLKAEKREREEAEKNSSRAQRLAARRGSLPAAATKPAVEKRTNSKRRKTVHVDEENAETELEEAAGESAADALVQNTANPTTHTRTVSRGSKFTEELPRPSSAQTHTSKIVKKTEVSVSTTEVHEETRMISEDAGAANAEDEEPPRPNDSSKHTLSRTASKGKEVMKSVGQAVKKGLKGGDKGATRRANGQLRQSSIDGQGVGRASVGEAAEAVVLGSDFLRGDK</sequence>
<proteinExistence type="predicted"/>
<accession>A0ACC3N9K5</accession>
<name>A0ACC3N9K5_9PEZI</name>
<protein>
    <submittedName>
        <fullName evidence="1">Uncharacterized protein</fullName>
    </submittedName>
</protein>
<dbReference type="EMBL" id="JAUTXU010000073">
    <property type="protein sequence ID" value="KAK3711892.1"/>
    <property type="molecule type" value="Genomic_DNA"/>
</dbReference>
<evidence type="ECO:0000313" key="1">
    <source>
        <dbReference type="EMBL" id="KAK3711892.1"/>
    </source>
</evidence>
<dbReference type="Proteomes" id="UP001281147">
    <property type="component" value="Unassembled WGS sequence"/>
</dbReference>
<organism evidence="1 2">
    <name type="scientific">Vermiconidia calcicola</name>
    <dbReference type="NCBI Taxonomy" id="1690605"/>
    <lineage>
        <taxon>Eukaryota</taxon>
        <taxon>Fungi</taxon>
        <taxon>Dikarya</taxon>
        <taxon>Ascomycota</taxon>
        <taxon>Pezizomycotina</taxon>
        <taxon>Dothideomycetes</taxon>
        <taxon>Dothideomycetidae</taxon>
        <taxon>Mycosphaerellales</taxon>
        <taxon>Extremaceae</taxon>
        <taxon>Vermiconidia</taxon>
    </lineage>
</organism>
<evidence type="ECO:0000313" key="2">
    <source>
        <dbReference type="Proteomes" id="UP001281147"/>
    </source>
</evidence>
<comment type="caution">
    <text evidence="1">The sequence shown here is derived from an EMBL/GenBank/DDBJ whole genome shotgun (WGS) entry which is preliminary data.</text>
</comment>
<keyword evidence="2" id="KW-1185">Reference proteome</keyword>
<gene>
    <name evidence="1" type="ORF">LTR37_009410</name>
</gene>